<dbReference type="EMBL" id="LR746275">
    <property type="protein sequence ID" value="CAA7406190.1"/>
    <property type="molecule type" value="Genomic_DNA"/>
</dbReference>
<keyword evidence="2" id="KW-1185">Reference proteome</keyword>
<accession>A0A7I8L8H7</accession>
<reference evidence="1" key="1">
    <citation type="submission" date="2020-02" db="EMBL/GenBank/DDBJ databases">
        <authorList>
            <person name="Scholz U."/>
            <person name="Mascher M."/>
            <person name="Fiebig A."/>
        </authorList>
    </citation>
    <scope>NUCLEOTIDE SEQUENCE</scope>
</reference>
<dbReference type="Proteomes" id="UP000663760">
    <property type="component" value="Chromosome 12"/>
</dbReference>
<evidence type="ECO:0000313" key="1">
    <source>
        <dbReference type="EMBL" id="CAA7406190.1"/>
    </source>
</evidence>
<name>A0A7I8L8H7_SPIIN</name>
<organism evidence="1 2">
    <name type="scientific">Spirodela intermedia</name>
    <name type="common">Intermediate duckweed</name>
    <dbReference type="NCBI Taxonomy" id="51605"/>
    <lineage>
        <taxon>Eukaryota</taxon>
        <taxon>Viridiplantae</taxon>
        <taxon>Streptophyta</taxon>
        <taxon>Embryophyta</taxon>
        <taxon>Tracheophyta</taxon>
        <taxon>Spermatophyta</taxon>
        <taxon>Magnoliopsida</taxon>
        <taxon>Liliopsida</taxon>
        <taxon>Araceae</taxon>
        <taxon>Lemnoideae</taxon>
        <taxon>Spirodela</taxon>
    </lineage>
</organism>
<sequence>MVKERVTSITLVKKFSNLFDGEWDPSPSAQETPTIRVQPDRHTKIKEPSFRYTA</sequence>
<dbReference type="AlphaFoldDB" id="A0A7I8L8H7"/>
<proteinExistence type="predicted"/>
<protein>
    <submittedName>
        <fullName evidence="1">Uncharacterized protein</fullName>
    </submittedName>
</protein>
<gene>
    <name evidence="1" type="ORF">SI8410_12016868</name>
</gene>
<evidence type="ECO:0000313" key="2">
    <source>
        <dbReference type="Proteomes" id="UP000663760"/>
    </source>
</evidence>